<dbReference type="PANTHER" id="PTHR24329">
    <property type="entry name" value="HOMEOBOX PROTEIN ARISTALESS"/>
    <property type="match status" value="1"/>
</dbReference>
<feature type="region of interest" description="Disordered" evidence="8">
    <location>
        <begin position="126"/>
        <end position="158"/>
    </location>
</feature>
<dbReference type="PROSITE" id="PS00027">
    <property type="entry name" value="HOMEOBOX_1"/>
    <property type="match status" value="1"/>
</dbReference>
<dbReference type="InterPro" id="IPR017970">
    <property type="entry name" value="Homeobox_CS"/>
</dbReference>
<dbReference type="CDD" id="cd00086">
    <property type="entry name" value="homeodomain"/>
    <property type="match status" value="1"/>
</dbReference>
<feature type="compositionally biased region" description="Polar residues" evidence="8">
    <location>
        <begin position="126"/>
        <end position="135"/>
    </location>
</feature>
<evidence type="ECO:0000256" key="8">
    <source>
        <dbReference type="SAM" id="MobiDB-lite"/>
    </source>
</evidence>
<dbReference type="GO" id="GO:0000977">
    <property type="term" value="F:RNA polymerase II transcription regulatory region sequence-specific DNA binding"/>
    <property type="evidence" value="ECO:0007669"/>
    <property type="project" value="TreeGrafter"/>
</dbReference>
<dbReference type="SMART" id="SM00389">
    <property type="entry name" value="HOX"/>
    <property type="match status" value="2"/>
</dbReference>
<evidence type="ECO:0000256" key="7">
    <source>
        <dbReference type="RuleBase" id="RU000682"/>
    </source>
</evidence>
<keyword evidence="2" id="KW-0217">Developmental protein</keyword>
<evidence type="ECO:0000259" key="10">
    <source>
        <dbReference type="PROSITE" id="PS50803"/>
    </source>
</evidence>
<evidence type="ECO:0000256" key="4">
    <source>
        <dbReference type="ARBA" id="ARBA00023155"/>
    </source>
</evidence>
<name>A0A814KJ95_9BILA</name>
<feature type="DNA-binding region" description="Homeobox" evidence="6">
    <location>
        <begin position="158"/>
        <end position="217"/>
    </location>
</feature>
<dbReference type="GO" id="GO:0005634">
    <property type="term" value="C:nucleus"/>
    <property type="evidence" value="ECO:0007669"/>
    <property type="project" value="UniProtKB-SubCell"/>
</dbReference>
<feature type="region of interest" description="Disordered" evidence="8">
    <location>
        <begin position="52"/>
        <end position="84"/>
    </location>
</feature>
<dbReference type="Pfam" id="PF00046">
    <property type="entry name" value="Homeodomain"/>
    <property type="match status" value="2"/>
</dbReference>
<evidence type="ECO:0000256" key="3">
    <source>
        <dbReference type="ARBA" id="ARBA00023125"/>
    </source>
</evidence>
<evidence type="ECO:0000256" key="6">
    <source>
        <dbReference type="PROSITE-ProRule" id="PRU00108"/>
    </source>
</evidence>
<dbReference type="FunFam" id="1.10.10.60:FF:000102">
    <property type="entry name" value="Aristaless related homeobox"/>
    <property type="match status" value="1"/>
</dbReference>
<keyword evidence="5 6" id="KW-0539">Nucleus</keyword>
<feature type="compositionally biased region" description="Low complexity" evidence="8">
    <location>
        <begin position="339"/>
        <end position="361"/>
    </location>
</feature>
<feature type="region of interest" description="Disordered" evidence="8">
    <location>
        <begin position="1"/>
        <end position="22"/>
    </location>
</feature>
<dbReference type="PROSITE" id="PS50071">
    <property type="entry name" value="HOMEOBOX_2"/>
    <property type="match status" value="1"/>
</dbReference>
<gene>
    <name evidence="11" type="ORF">VCS650_LOCUS17522</name>
</gene>
<dbReference type="InterPro" id="IPR009057">
    <property type="entry name" value="Homeodomain-like_sf"/>
</dbReference>
<dbReference type="EMBL" id="CAJNON010000162">
    <property type="protein sequence ID" value="CAF1053203.1"/>
    <property type="molecule type" value="Genomic_DNA"/>
</dbReference>
<dbReference type="AlphaFoldDB" id="A0A814KJ95"/>
<accession>A0A814KJ95</accession>
<evidence type="ECO:0000256" key="1">
    <source>
        <dbReference type="ARBA" id="ARBA00004123"/>
    </source>
</evidence>
<sequence length="432" mass="49038">MTDIKHSHDKERHEINWKNEAYSQHPRHSMNLYAQQLVTSPDKDRLTKMVGISSNAPIGSENIEKEESDSLSGYSDDENHKRKQRRYRTTFTSFQLEELEKAFQRTHYPDVFMSPDKDRLTKMVGISSNAPTGSENIEKEESDSLSGYSDDENHKRKQRRYRTTFTSFQLEELEKAFQRTHYPDVFMREELAMRIDLTEARVQVWFQNRRAKWRKREKMNPSCVLNSSTTSSAHPLLPNTHSHPLFAPPASLLTRFSSFSPAEILSSYSSLTSSFLNATATCLPMFPSTSPFWPSTNQLGTTYPNIAILQQLAQMAAASLVSTTSCENEKEPMIETKLPNNDTNSNHTNTTSSNSTTSSPPSKKRKRSISSSNETSSEQQTSSITSFVTRPDIDENRRSSSIATLRHKAHEHTTKQHDLSSSKSTPAVGVVQ</sequence>
<feature type="region of interest" description="Disordered" evidence="8">
    <location>
        <begin position="324"/>
        <end position="432"/>
    </location>
</feature>
<dbReference type="InterPro" id="IPR003654">
    <property type="entry name" value="OAR_dom"/>
</dbReference>
<dbReference type="Pfam" id="PF03826">
    <property type="entry name" value="OAR"/>
    <property type="match status" value="1"/>
</dbReference>
<dbReference type="OrthoDB" id="6159439at2759"/>
<evidence type="ECO:0000313" key="12">
    <source>
        <dbReference type="Proteomes" id="UP000663891"/>
    </source>
</evidence>
<organism evidence="11 12">
    <name type="scientific">Adineta steineri</name>
    <dbReference type="NCBI Taxonomy" id="433720"/>
    <lineage>
        <taxon>Eukaryota</taxon>
        <taxon>Metazoa</taxon>
        <taxon>Spiralia</taxon>
        <taxon>Gnathifera</taxon>
        <taxon>Rotifera</taxon>
        <taxon>Eurotatoria</taxon>
        <taxon>Bdelloidea</taxon>
        <taxon>Adinetida</taxon>
        <taxon>Adinetidae</taxon>
        <taxon>Adineta</taxon>
    </lineage>
</organism>
<dbReference type="InterPro" id="IPR001356">
    <property type="entry name" value="HD"/>
</dbReference>
<feature type="compositionally biased region" description="Basic and acidic residues" evidence="8">
    <location>
        <begin position="411"/>
        <end position="420"/>
    </location>
</feature>
<keyword evidence="3 6" id="KW-0238">DNA-binding</keyword>
<dbReference type="Gene3D" id="1.10.10.60">
    <property type="entry name" value="Homeodomain-like"/>
    <property type="match status" value="2"/>
</dbReference>
<keyword evidence="4 6" id="KW-0371">Homeobox</keyword>
<feature type="domain" description="OAR" evidence="10">
    <location>
        <begin position="400"/>
        <end position="413"/>
    </location>
</feature>
<comment type="subcellular location">
    <subcellularLocation>
        <location evidence="1 6 7">Nucleus</location>
    </subcellularLocation>
</comment>
<feature type="compositionally biased region" description="Low complexity" evidence="8">
    <location>
        <begin position="369"/>
        <end position="386"/>
    </location>
</feature>
<evidence type="ECO:0000313" key="11">
    <source>
        <dbReference type="EMBL" id="CAF1053203.1"/>
    </source>
</evidence>
<dbReference type="Proteomes" id="UP000663891">
    <property type="component" value="Unassembled WGS sequence"/>
</dbReference>
<feature type="compositionally biased region" description="Basic and acidic residues" evidence="8">
    <location>
        <begin position="1"/>
        <end position="17"/>
    </location>
</feature>
<dbReference type="SUPFAM" id="SSF46689">
    <property type="entry name" value="Homeodomain-like"/>
    <property type="match status" value="2"/>
</dbReference>
<comment type="caution">
    <text evidence="11">The sequence shown here is derived from an EMBL/GenBank/DDBJ whole genome shotgun (WGS) entry which is preliminary data.</text>
</comment>
<dbReference type="PROSITE" id="PS50803">
    <property type="entry name" value="OAR"/>
    <property type="match status" value="1"/>
</dbReference>
<reference evidence="11" key="1">
    <citation type="submission" date="2021-02" db="EMBL/GenBank/DDBJ databases">
        <authorList>
            <person name="Nowell W R."/>
        </authorList>
    </citation>
    <scope>NUCLEOTIDE SEQUENCE</scope>
</reference>
<evidence type="ECO:0000256" key="2">
    <source>
        <dbReference type="ARBA" id="ARBA00022473"/>
    </source>
</evidence>
<dbReference type="GO" id="GO:0000981">
    <property type="term" value="F:DNA-binding transcription factor activity, RNA polymerase II-specific"/>
    <property type="evidence" value="ECO:0007669"/>
    <property type="project" value="InterPro"/>
</dbReference>
<dbReference type="InterPro" id="IPR050649">
    <property type="entry name" value="Paired_Homeobox_TFs"/>
</dbReference>
<feature type="domain" description="Homeobox" evidence="9">
    <location>
        <begin position="156"/>
        <end position="216"/>
    </location>
</feature>
<evidence type="ECO:0000259" key="9">
    <source>
        <dbReference type="PROSITE" id="PS50071"/>
    </source>
</evidence>
<dbReference type="PANTHER" id="PTHR24329:SF543">
    <property type="entry name" value="FI01017P-RELATED"/>
    <property type="match status" value="1"/>
</dbReference>
<proteinExistence type="predicted"/>
<protein>
    <submittedName>
        <fullName evidence="11">Uncharacterized protein</fullName>
    </submittedName>
</protein>
<evidence type="ECO:0000256" key="5">
    <source>
        <dbReference type="ARBA" id="ARBA00023242"/>
    </source>
</evidence>